<dbReference type="InterPro" id="IPR027417">
    <property type="entry name" value="P-loop_NTPase"/>
</dbReference>
<evidence type="ECO:0000256" key="8">
    <source>
        <dbReference type="ARBA" id="ARBA00023016"/>
    </source>
</evidence>
<keyword evidence="2 11" id="KW-0547">Nucleotide-binding</keyword>
<evidence type="ECO:0000313" key="14">
    <source>
        <dbReference type="Proteomes" id="UP000177006"/>
    </source>
</evidence>
<accession>A0A1F5E6B8</accession>
<dbReference type="InterPro" id="IPR014721">
    <property type="entry name" value="Ribsml_uS5_D2-typ_fold_subgr"/>
</dbReference>
<sequence length="513" mass="55868">MVRQSTVYVCQNCGEQYPKWAGKCPNCGQWNSLVETIVSTKIRSTKHEIRNISSAKPLKISEVESKPFARFSSQIGELDRVLGDGPPAGEAGIVPGSVVLVAGSPGMGKSTLLTQLALKVADTDLLRSSNENFLSSNRARKGVSKKIINSGRDAVNAKTEKFSSTPRKSPIVIYVCGEESPSQVKLRVDRLLGHQPLPENLLLLPETNTESVIEALSNIAIKSEITKLQDYKVTKGQGYQSLVIIDSIQTMWTEKLTGVAGSVGQIRESAQMLLQFAKENNVTIFLVGHVTKEGAIAGPKILEHLVDVVLYLEGDGKHEFRLLRSVKNRFGSTDEVGVFLMHDSGMEEVNNPSEIFLPEQSQVKPGSSVVVAMQGTRPVLVEIQALVTTTSLAMPRRIATGIDQRRLQVLCAILQKHAGFKLSDKDVYVNVAGGLTLKEPAADLGICLAIASSYKNKPLNAKAVAIGEVGLLGELRRVSFMERRIKEAQIQGYKTIFDRQTAGEIRALILKAL</sequence>
<dbReference type="PROSITE" id="PS50162">
    <property type="entry name" value="RECA_2"/>
    <property type="match status" value="1"/>
</dbReference>
<evidence type="ECO:0000256" key="3">
    <source>
        <dbReference type="ARBA" id="ARBA00022763"/>
    </source>
</evidence>
<dbReference type="GO" id="GO:0016787">
    <property type="term" value="F:hydrolase activity"/>
    <property type="evidence" value="ECO:0007669"/>
    <property type="project" value="UniProtKB-KW"/>
</dbReference>
<dbReference type="SMART" id="SM00382">
    <property type="entry name" value="AAA"/>
    <property type="match status" value="1"/>
</dbReference>
<evidence type="ECO:0000256" key="4">
    <source>
        <dbReference type="ARBA" id="ARBA00022771"/>
    </source>
</evidence>
<comment type="function">
    <text evidence="11">Plays a role in repairing double-strand DNA breaks, probably involving stabilizing or processing branched DNA or blocked replication forks.</text>
</comment>
<keyword evidence="5" id="KW-0378">Hydrolase</keyword>
<dbReference type="InterPro" id="IPR003593">
    <property type="entry name" value="AAA+_ATPase"/>
</dbReference>
<evidence type="ECO:0000256" key="11">
    <source>
        <dbReference type="HAMAP-Rule" id="MF_01498"/>
    </source>
</evidence>
<dbReference type="Gene3D" id="3.30.230.10">
    <property type="match status" value="1"/>
</dbReference>
<comment type="similarity">
    <text evidence="11">Belongs to the RecA family. RadA subfamily.</text>
</comment>
<keyword evidence="3 11" id="KW-0227">DNA damage</keyword>
<evidence type="ECO:0000313" key="13">
    <source>
        <dbReference type="EMBL" id="OGD62923.1"/>
    </source>
</evidence>
<evidence type="ECO:0000256" key="10">
    <source>
        <dbReference type="ARBA" id="ARBA00023204"/>
    </source>
</evidence>
<dbReference type="Proteomes" id="UP000177006">
    <property type="component" value="Unassembled WGS sequence"/>
</dbReference>
<dbReference type="AlphaFoldDB" id="A0A1F5E6B8"/>
<proteinExistence type="inferred from homology"/>
<dbReference type="CDD" id="cd01121">
    <property type="entry name" value="RadA_SMS_N"/>
    <property type="match status" value="1"/>
</dbReference>
<evidence type="ECO:0000256" key="7">
    <source>
        <dbReference type="ARBA" id="ARBA00022840"/>
    </source>
</evidence>
<evidence type="ECO:0000256" key="9">
    <source>
        <dbReference type="ARBA" id="ARBA00023125"/>
    </source>
</evidence>
<reference evidence="13 14" key="1">
    <citation type="journal article" date="2016" name="Nat. Commun.">
        <title>Thousands of microbial genomes shed light on interconnected biogeochemical processes in an aquifer system.</title>
        <authorList>
            <person name="Anantharaman K."/>
            <person name="Brown C.T."/>
            <person name="Hug L.A."/>
            <person name="Sharon I."/>
            <person name="Castelle C.J."/>
            <person name="Probst A.J."/>
            <person name="Thomas B.C."/>
            <person name="Singh A."/>
            <person name="Wilkins M.J."/>
            <person name="Karaoz U."/>
            <person name="Brodie E.L."/>
            <person name="Williams K.H."/>
            <person name="Hubbard S.S."/>
            <person name="Banfield J.F."/>
        </authorList>
    </citation>
    <scope>NUCLEOTIDE SEQUENCE [LARGE SCALE GENOMIC DNA]</scope>
</reference>
<evidence type="ECO:0000256" key="1">
    <source>
        <dbReference type="ARBA" id="ARBA00022723"/>
    </source>
</evidence>
<dbReference type="GO" id="GO:0008270">
    <property type="term" value="F:zinc ion binding"/>
    <property type="evidence" value="ECO:0007669"/>
    <property type="project" value="UniProtKB-KW"/>
</dbReference>
<dbReference type="GO" id="GO:0003684">
    <property type="term" value="F:damaged DNA binding"/>
    <property type="evidence" value="ECO:0007669"/>
    <property type="project" value="InterPro"/>
</dbReference>
<dbReference type="HAMAP" id="MF_01498">
    <property type="entry name" value="RadA_bact"/>
    <property type="match status" value="1"/>
</dbReference>
<keyword evidence="6" id="KW-0862">Zinc</keyword>
<evidence type="ECO:0000259" key="12">
    <source>
        <dbReference type="PROSITE" id="PS50162"/>
    </source>
</evidence>
<keyword evidence="8 11" id="KW-0346">Stress response</keyword>
<gene>
    <name evidence="11" type="primary">radA</name>
    <name evidence="13" type="ORF">A2160_04090</name>
</gene>
<dbReference type="PANTHER" id="PTHR32472:SF10">
    <property type="entry name" value="DNA REPAIR PROTEIN RADA-LIKE PROTEIN"/>
    <property type="match status" value="1"/>
</dbReference>
<dbReference type="PRINTS" id="PR01874">
    <property type="entry name" value="DNAREPAIRADA"/>
</dbReference>
<dbReference type="InterPro" id="IPR041166">
    <property type="entry name" value="Rubredoxin_2"/>
</dbReference>
<keyword evidence="7 11" id="KW-0067">ATP-binding</keyword>
<keyword evidence="10 11" id="KW-0234">DNA repair</keyword>
<feature type="domain" description="RecA family profile 1" evidence="12">
    <location>
        <begin position="67"/>
        <end position="290"/>
    </location>
</feature>
<keyword evidence="9 11" id="KW-0238">DNA-binding</keyword>
<comment type="caution">
    <text evidence="13">The sequence shown here is derived from an EMBL/GenBank/DDBJ whole genome shotgun (WGS) entry which is preliminary data.</text>
</comment>
<protein>
    <recommendedName>
        <fullName evidence="11">DNA repair protein RadA</fullName>
    </recommendedName>
</protein>
<dbReference type="Pfam" id="PF18073">
    <property type="entry name" value="Zn_ribbon_LapB"/>
    <property type="match status" value="1"/>
</dbReference>
<evidence type="ECO:0000256" key="6">
    <source>
        <dbReference type="ARBA" id="ARBA00022833"/>
    </source>
</evidence>
<dbReference type="InterPro" id="IPR004504">
    <property type="entry name" value="DNA_repair_RadA"/>
</dbReference>
<dbReference type="Pfam" id="PF13481">
    <property type="entry name" value="AAA_25"/>
    <property type="match status" value="1"/>
</dbReference>
<organism evidence="13 14">
    <name type="scientific">Candidatus Beckwithbacteria bacterium RBG_13_42_9</name>
    <dbReference type="NCBI Taxonomy" id="1797457"/>
    <lineage>
        <taxon>Bacteria</taxon>
        <taxon>Candidatus Beckwithiibacteriota</taxon>
    </lineage>
</organism>
<dbReference type="Pfam" id="PF13541">
    <property type="entry name" value="ChlI"/>
    <property type="match status" value="1"/>
</dbReference>
<dbReference type="PANTHER" id="PTHR32472">
    <property type="entry name" value="DNA REPAIR PROTEIN RADA"/>
    <property type="match status" value="1"/>
</dbReference>
<dbReference type="SUPFAM" id="SSF52540">
    <property type="entry name" value="P-loop containing nucleoside triphosphate hydrolases"/>
    <property type="match status" value="1"/>
</dbReference>
<dbReference type="InterPro" id="IPR020568">
    <property type="entry name" value="Ribosomal_Su5_D2-typ_SF"/>
</dbReference>
<dbReference type="Gene3D" id="3.40.50.300">
    <property type="entry name" value="P-loop containing nucleotide triphosphate hydrolases"/>
    <property type="match status" value="1"/>
</dbReference>
<feature type="binding site" evidence="11">
    <location>
        <begin position="103"/>
        <end position="110"/>
    </location>
    <ligand>
        <name>ATP</name>
        <dbReference type="ChEBI" id="CHEBI:30616"/>
    </ligand>
</feature>
<dbReference type="GO" id="GO:0005524">
    <property type="term" value="F:ATP binding"/>
    <property type="evidence" value="ECO:0007669"/>
    <property type="project" value="UniProtKB-UniRule"/>
</dbReference>
<comment type="domain">
    <text evidence="11">The middle region has homology to RecA with ATPase motifs including the RadA KNRFG motif, while the C-terminus is homologous to Lon protease.</text>
</comment>
<keyword evidence="4" id="KW-0863">Zinc-finger</keyword>
<dbReference type="GO" id="GO:0000725">
    <property type="term" value="P:recombinational repair"/>
    <property type="evidence" value="ECO:0007669"/>
    <property type="project" value="UniProtKB-UniRule"/>
</dbReference>
<feature type="short sequence motif" description="RadA KNRFG motif" evidence="11">
    <location>
        <begin position="327"/>
        <end position="331"/>
    </location>
</feature>
<keyword evidence="1 11" id="KW-0479">Metal-binding</keyword>
<name>A0A1F5E6B8_9BACT</name>
<dbReference type="GO" id="GO:0005829">
    <property type="term" value="C:cytosol"/>
    <property type="evidence" value="ECO:0007669"/>
    <property type="project" value="TreeGrafter"/>
</dbReference>
<evidence type="ECO:0000256" key="5">
    <source>
        <dbReference type="ARBA" id="ARBA00022801"/>
    </source>
</evidence>
<dbReference type="SUPFAM" id="SSF54211">
    <property type="entry name" value="Ribosomal protein S5 domain 2-like"/>
    <property type="match status" value="1"/>
</dbReference>
<dbReference type="STRING" id="1797457.A2160_04090"/>
<dbReference type="InterPro" id="IPR020588">
    <property type="entry name" value="RecA_ATP-bd"/>
</dbReference>
<dbReference type="GO" id="GO:0140664">
    <property type="term" value="F:ATP-dependent DNA damage sensor activity"/>
    <property type="evidence" value="ECO:0007669"/>
    <property type="project" value="InterPro"/>
</dbReference>
<feature type="region of interest" description="Lon-protease-like" evidence="11">
    <location>
        <begin position="426"/>
        <end position="513"/>
    </location>
</feature>
<dbReference type="EMBL" id="MEZK01000014">
    <property type="protein sequence ID" value="OGD62923.1"/>
    <property type="molecule type" value="Genomic_DNA"/>
</dbReference>
<evidence type="ECO:0000256" key="2">
    <source>
        <dbReference type="ARBA" id="ARBA00022741"/>
    </source>
</evidence>